<reference evidence="1 2" key="1">
    <citation type="journal article" date="2013" name="Genome Announc.">
        <title>Draft Genome Sequence of the Methanotrophic Gammaproteobacterium Methyloglobulus morosus DSM 22980 Strain KoM1.</title>
        <authorList>
            <person name="Poehlein A."/>
            <person name="Deutzmann J.S."/>
            <person name="Daniel R."/>
            <person name="Simeonova D.D."/>
        </authorList>
    </citation>
    <scope>NUCLEOTIDE SEQUENCE [LARGE SCALE GENOMIC DNA]</scope>
    <source>
        <strain evidence="1 2">KoM1</strain>
    </source>
</reference>
<gene>
    <name evidence="1" type="ORF">MGMO_49c00140</name>
</gene>
<protein>
    <submittedName>
        <fullName evidence="1">Uncharacterized protein</fullName>
    </submittedName>
</protein>
<sequence>MDCRNPEARDGFHADWMPSFPDGMTLTTALKVDRSPNQDTFLTKQLLSHLSRTGHVALFREVFEHRTHVACGNQPFNIVLSETLQKI</sequence>
<name>V5BY08_9GAMM</name>
<evidence type="ECO:0000313" key="1">
    <source>
        <dbReference type="EMBL" id="ESS72729.1"/>
    </source>
</evidence>
<dbReference type="STRING" id="1116472.MGMO_49c00140"/>
<proteinExistence type="predicted"/>
<dbReference type="AlphaFoldDB" id="V5BY08"/>
<dbReference type="EMBL" id="AYLO01000048">
    <property type="protein sequence ID" value="ESS72729.1"/>
    <property type="molecule type" value="Genomic_DNA"/>
</dbReference>
<dbReference type="Proteomes" id="UP000017842">
    <property type="component" value="Unassembled WGS sequence"/>
</dbReference>
<organism evidence="1 2">
    <name type="scientific">Methyloglobulus morosus KoM1</name>
    <dbReference type="NCBI Taxonomy" id="1116472"/>
    <lineage>
        <taxon>Bacteria</taxon>
        <taxon>Pseudomonadati</taxon>
        <taxon>Pseudomonadota</taxon>
        <taxon>Gammaproteobacteria</taxon>
        <taxon>Methylococcales</taxon>
        <taxon>Methylococcaceae</taxon>
        <taxon>Methyloglobulus</taxon>
    </lineage>
</organism>
<dbReference type="RefSeq" id="WP_023494272.1">
    <property type="nucleotide sequence ID" value="NZ_AYLO01000048.1"/>
</dbReference>
<comment type="caution">
    <text evidence="1">The sequence shown here is derived from an EMBL/GenBank/DDBJ whole genome shotgun (WGS) entry which is preliminary data.</text>
</comment>
<evidence type="ECO:0000313" key="2">
    <source>
        <dbReference type="Proteomes" id="UP000017842"/>
    </source>
</evidence>
<keyword evidence="2" id="KW-1185">Reference proteome</keyword>
<accession>V5BY08</accession>